<accession>A0A6P5EYB3</accession>
<dbReference type="RefSeq" id="XP_020086135.1">
    <property type="nucleotide sequence ID" value="XM_020230546.1"/>
</dbReference>
<dbReference type="PANTHER" id="PTHR35725:SF4">
    <property type="entry name" value="CLASSICAL ARABINOGALACTAN PROTEIN 26"/>
    <property type="match status" value="1"/>
</dbReference>
<feature type="compositionally biased region" description="Pro residues" evidence="1">
    <location>
        <begin position="186"/>
        <end position="197"/>
    </location>
</feature>
<dbReference type="PANTHER" id="PTHR35725">
    <property type="entry name" value="CLASSICAL ARABINOGALACTAN PROTEIN 26"/>
    <property type="match status" value="1"/>
</dbReference>
<proteinExistence type="predicted"/>
<protein>
    <submittedName>
        <fullName evidence="3">Uncharacterized protein LOC109708727</fullName>
    </submittedName>
</protein>
<feature type="compositionally biased region" description="Low complexity" evidence="1">
    <location>
        <begin position="176"/>
        <end position="185"/>
    </location>
</feature>
<organism evidence="2 3">
    <name type="scientific">Ananas comosus</name>
    <name type="common">Pineapple</name>
    <name type="synonym">Ananas ananas</name>
    <dbReference type="NCBI Taxonomy" id="4615"/>
    <lineage>
        <taxon>Eukaryota</taxon>
        <taxon>Viridiplantae</taxon>
        <taxon>Streptophyta</taxon>
        <taxon>Embryophyta</taxon>
        <taxon>Tracheophyta</taxon>
        <taxon>Spermatophyta</taxon>
        <taxon>Magnoliopsida</taxon>
        <taxon>Liliopsida</taxon>
        <taxon>Poales</taxon>
        <taxon>Bromeliaceae</taxon>
        <taxon>Bromelioideae</taxon>
        <taxon>Ananas</taxon>
    </lineage>
</organism>
<dbReference type="AlphaFoldDB" id="A0A6P5EYB3"/>
<evidence type="ECO:0000256" key="1">
    <source>
        <dbReference type="SAM" id="MobiDB-lite"/>
    </source>
</evidence>
<dbReference type="Proteomes" id="UP000515123">
    <property type="component" value="Linkage group 4"/>
</dbReference>
<evidence type="ECO:0000313" key="2">
    <source>
        <dbReference type="Proteomes" id="UP000515123"/>
    </source>
</evidence>
<reference evidence="2" key="1">
    <citation type="journal article" date="2015" name="Nat. Genet.">
        <title>The pineapple genome and the evolution of CAM photosynthesis.</title>
        <authorList>
            <person name="Ming R."/>
            <person name="VanBuren R."/>
            <person name="Wai C.M."/>
            <person name="Tang H."/>
            <person name="Schatz M.C."/>
            <person name="Bowers J.E."/>
            <person name="Lyons E."/>
            <person name="Wang M.L."/>
            <person name="Chen J."/>
            <person name="Biggers E."/>
            <person name="Zhang J."/>
            <person name="Huang L."/>
            <person name="Zhang L."/>
            <person name="Miao W."/>
            <person name="Zhang J."/>
            <person name="Ye Z."/>
            <person name="Miao C."/>
            <person name="Lin Z."/>
            <person name="Wang H."/>
            <person name="Zhou H."/>
            <person name="Yim W.C."/>
            <person name="Priest H.D."/>
            <person name="Zheng C."/>
            <person name="Woodhouse M."/>
            <person name="Edger P.P."/>
            <person name="Guyot R."/>
            <person name="Guo H.B."/>
            <person name="Guo H."/>
            <person name="Zheng G."/>
            <person name="Singh R."/>
            <person name="Sharma A."/>
            <person name="Min X."/>
            <person name="Zheng Y."/>
            <person name="Lee H."/>
            <person name="Gurtowski J."/>
            <person name="Sedlazeck F.J."/>
            <person name="Harkess A."/>
            <person name="McKain M.R."/>
            <person name="Liao Z."/>
            <person name="Fang J."/>
            <person name="Liu J."/>
            <person name="Zhang X."/>
            <person name="Zhang Q."/>
            <person name="Hu W."/>
            <person name="Qin Y."/>
            <person name="Wang K."/>
            <person name="Chen L.Y."/>
            <person name="Shirley N."/>
            <person name="Lin Y.R."/>
            <person name="Liu L.Y."/>
            <person name="Hernandez A.G."/>
            <person name="Wright C.L."/>
            <person name="Bulone V."/>
            <person name="Tuskan G.A."/>
            <person name="Heath K."/>
            <person name="Zee F."/>
            <person name="Moore P.H."/>
            <person name="Sunkar R."/>
            <person name="Leebens-Mack J.H."/>
            <person name="Mockler T."/>
            <person name="Bennetzen J.L."/>
            <person name="Freeling M."/>
            <person name="Sankoff D."/>
            <person name="Paterson A.H."/>
            <person name="Zhu X."/>
            <person name="Yang X."/>
            <person name="Smith J.A."/>
            <person name="Cushman J.C."/>
            <person name="Paull R.E."/>
            <person name="Yu Q."/>
        </authorList>
    </citation>
    <scope>NUCLEOTIDE SEQUENCE [LARGE SCALE GENOMIC DNA]</scope>
    <source>
        <strain evidence="2">cv. F153</strain>
    </source>
</reference>
<evidence type="ECO:0000313" key="3">
    <source>
        <dbReference type="RefSeq" id="XP_020086135.1"/>
    </source>
</evidence>
<reference evidence="3" key="2">
    <citation type="submission" date="2025-08" db="UniProtKB">
        <authorList>
            <consortium name="RefSeq"/>
        </authorList>
    </citation>
    <scope>IDENTIFICATION</scope>
    <source>
        <tissue evidence="3">Leaf</tissue>
    </source>
</reference>
<feature type="region of interest" description="Disordered" evidence="1">
    <location>
        <begin position="163"/>
        <end position="203"/>
    </location>
</feature>
<sequence length="240" mass="24978">MGWWSTMVKNVRRPSTIDSLESAPPPHNFQNFVRFSSCSFEISQPLTKFFKVCKDEGVVSDEAIVEGVCIQFNRLLNPTTHTLKPSVRDPHLIPQIPSTMAIAPSTHAQLLSSSLAFFLLLFIPSRSSALGFRTSAISSAPSALPRLPRYVALPPTLAPDVMPRFPSPGAGGGVGAAPASSLPTIPSSPSPPNPDALPQPDSDIAPLGAAASAAAAPAAGGAALAAAVVAAWWCLGNHGR</sequence>
<keyword evidence="2" id="KW-1185">Reference proteome</keyword>
<dbReference type="GeneID" id="109708727"/>
<name>A0A6P5EYB3_ANACO</name>
<gene>
    <name evidence="3" type="primary">LOC109708727</name>
</gene>
<dbReference type="InterPro" id="IPR039346">
    <property type="entry name" value="AGP25/26"/>
</dbReference>